<comment type="caution">
    <text evidence="2">The sequence shown here is derived from an EMBL/GenBank/DDBJ whole genome shotgun (WGS) entry which is preliminary data.</text>
</comment>
<keyword evidence="1" id="KW-0732">Signal</keyword>
<sequence>MQTILTVPRLPTLAAGLLFLAVPAQAEIPPPVQAMVDAALATDDAGKVQTVIDLAIQTNPGAEGELRQILAQFKAHKAAQAALAAVDKEQKIREAGLIDLWSGKGQIGAFQSSGNSNDAGISASLDLTRTGIDWRHQIRARADYQRSNGRTSREQYVLVYEPQFRISPSLFTYALAQYEHDRFQGYTGRYSLSGGIGYDILKKSSVSLSAKLGPAFRRTEFTNGTSADNLGGLIGLDFDWKLSKALTLTQDTNLIADSGTRAAIIIDSGNTSVVVVTGLEAKISDRLTTRISYTLEYDSNPPVGAVSTDTLSRFTLVYGF</sequence>
<dbReference type="InterPro" id="IPR036709">
    <property type="entry name" value="Autotransporte_beta_dom_sf"/>
</dbReference>
<gene>
    <name evidence="2" type="ORF">GRI97_18005</name>
</gene>
<dbReference type="AlphaFoldDB" id="A0A6I4TXZ1"/>
<dbReference type="InterPro" id="IPR007433">
    <property type="entry name" value="DUF481"/>
</dbReference>
<feature type="signal peptide" evidence="1">
    <location>
        <begin position="1"/>
        <end position="26"/>
    </location>
</feature>
<keyword evidence="3" id="KW-1185">Reference proteome</keyword>
<dbReference type="EMBL" id="WTYJ01000005">
    <property type="protein sequence ID" value="MXP00887.1"/>
    <property type="molecule type" value="Genomic_DNA"/>
</dbReference>
<evidence type="ECO:0000313" key="2">
    <source>
        <dbReference type="EMBL" id="MXP00887.1"/>
    </source>
</evidence>
<dbReference type="SUPFAM" id="SSF103515">
    <property type="entry name" value="Autotransporter"/>
    <property type="match status" value="1"/>
</dbReference>
<proteinExistence type="predicted"/>
<reference evidence="2 3" key="1">
    <citation type="submission" date="2019-12" db="EMBL/GenBank/DDBJ databases">
        <title>Genomic-based taxomic classification of the family Erythrobacteraceae.</title>
        <authorList>
            <person name="Xu L."/>
        </authorList>
    </citation>
    <scope>NUCLEOTIDE SEQUENCE [LARGE SCALE GENOMIC DNA]</scope>
    <source>
        <strain evidence="2 3">S36</strain>
    </source>
</reference>
<dbReference type="Proteomes" id="UP000469430">
    <property type="component" value="Unassembled WGS sequence"/>
</dbReference>
<dbReference type="OrthoDB" id="7341471at2"/>
<accession>A0A6I4TXZ1</accession>
<evidence type="ECO:0000256" key="1">
    <source>
        <dbReference type="SAM" id="SignalP"/>
    </source>
</evidence>
<name>A0A6I4TXZ1_9SPHN</name>
<feature type="chain" id="PRO_5026260924" evidence="1">
    <location>
        <begin position="27"/>
        <end position="320"/>
    </location>
</feature>
<dbReference type="Pfam" id="PF04338">
    <property type="entry name" value="DUF481"/>
    <property type="match status" value="1"/>
</dbReference>
<organism evidence="2 3">
    <name type="scientific">Croceibacterium xixiisoli</name>
    <dbReference type="NCBI Taxonomy" id="1476466"/>
    <lineage>
        <taxon>Bacteria</taxon>
        <taxon>Pseudomonadati</taxon>
        <taxon>Pseudomonadota</taxon>
        <taxon>Alphaproteobacteria</taxon>
        <taxon>Sphingomonadales</taxon>
        <taxon>Erythrobacteraceae</taxon>
        <taxon>Croceibacterium</taxon>
    </lineage>
</organism>
<evidence type="ECO:0000313" key="3">
    <source>
        <dbReference type="Proteomes" id="UP000469430"/>
    </source>
</evidence>
<dbReference type="RefSeq" id="WP_161392623.1">
    <property type="nucleotide sequence ID" value="NZ_JBHSCP010000001.1"/>
</dbReference>
<protein>
    <submittedName>
        <fullName evidence="2">DUF481 domain-containing protein</fullName>
    </submittedName>
</protein>